<evidence type="ECO:0000313" key="2">
    <source>
        <dbReference type="EMBL" id="CAG7648313.1"/>
    </source>
</evidence>
<keyword evidence="3" id="KW-1185">Reference proteome</keyword>
<keyword evidence="1" id="KW-0812">Transmembrane</keyword>
<dbReference type="AlphaFoldDB" id="A0A9W4H3N8"/>
<comment type="caution">
    <text evidence="2">The sequence shown here is derived from an EMBL/GenBank/DDBJ whole genome shotgun (WGS) entry which is preliminary data.</text>
</comment>
<evidence type="ECO:0000313" key="3">
    <source>
        <dbReference type="Proteomes" id="UP001153328"/>
    </source>
</evidence>
<evidence type="ECO:0000256" key="1">
    <source>
        <dbReference type="SAM" id="Phobius"/>
    </source>
</evidence>
<accession>A0A9W4H3N8</accession>
<protein>
    <submittedName>
        <fullName evidence="2">Uncharacterized protein</fullName>
    </submittedName>
</protein>
<gene>
    <name evidence="2" type="ORF">SBRY_40900</name>
</gene>
<dbReference type="EMBL" id="CAJVAX010000018">
    <property type="protein sequence ID" value="CAG7648313.1"/>
    <property type="molecule type" value="Genomic_DNA"/>
</dbReference>
<keyword evidence="1" id="KW-1133">Transmembrane helix</keyword>
<proteinExistence type="predicted"/>
<dbReference type="RefSeq" id="WP_205047793.1">
    <property type="nucleotide sequence ID" value="NZ_CAJVAX010000018.1"/>
</dbReference>
<sequence length="93" mass="9523">MEGQRCRGAVGGTRGELGRGAGGVYLAHRETGLGDLLPAEAGLFLVPAAAAGRRKSRRLAPAALRRSVLLELTGLTAVVVLWALLAGTPPPGR</sequence>
<name>A0A9W4H3N8_9ACTN</name>
<keyword evidence="1" id="KW-0472">Membrane</keyword>
<dbReference type="Proteomes" id="UP001153328">
    <property type="component" value="Unassembled WGS sequence"/>
</dbReference>
<reference evidence="2" key="1">
    <citation type="submission" date="2021-06" db="EMBL/GenBank/DDBJ databases">
        <authorList>
            <person name="Arsene-Ploetze F."/>
        </authorList>
    </citation>
    <scope>NUCLEOTIDE SEQUENCE</scope>
    <source>
        <strain evidence="2">SBRY1</strain>
    </source>
</reference>
<organism evidence="2 3">
    <name type="scientific">Actinacidiphila bryophytorum</name>
    <dbReference type="NCBI Taxonomy" id="1436133"/>
    <lineage>
        <taxon>Bacteria</taxon>
        <taxon>Bacillati</taxon>
        <taxon>Actinomycetota</taxon>
        <taxon>Actinomycetes</taxon>
        <taxon>Kitasatosporales</taxon>
        <taxon>Streptomycetaceae</taxon>
        <taxon>Actinacidiphila</taxon>
    </lineage>
</organism>
<feature type="transmembrane region" description="Helical" evidence="1">
    <location>
        <begin position="63"/>
        <end position="85"/>
    </location>
</feature>